<evidence type="ECO:0000313" key="6">
    <source>
        <dbReference type="Proteomes" id="UP000481153"/>
    </source>
</evidence>
<dbReference type="Proteomes" id="UP000481153">
    <property type="component" value="Unassembled WGS sequence"/>
</dbReference>
<organism evidence="5 6">
    <name type="scientific">Aphanomyces euteiches</name>
    <dbReference type="NCBI Taxonomy" id="100861"/>
    <lineage>
        <taxon>Eukaryota</taxon>
        <taxon>Sar</taxon>
        <taxon>Stramenopiles</taxon>
        <taxon>Oomycota</taxon>
        <taxon>Saprolegniomycetes</taxon>
        <taxon>Saprolegniales</taxon>
        <taxon>Verrucalvaceae</taxon>
        <taxon>Aphanomyces</taxon>
    </lineage>
</organism>
<dbReference type="InterPro" id="IPR005225">
    <property type="entry name" value="Small_GTP-bd"/>
</dbReference>
<dbReference type="AlphaFoldDB" id="A0A6G0XFW9"/>
<dbReference type="PROSITE" id="PS51417">
    <property type="entry name" value="ARF"/>
    <property type="match status" value="1"/>
</dbReference>
<dbReference type="NCBIfam" id="TIGR00231">
    <property type="entry name" value="small_GTP"/>
    <property type="match status" value="1"/>
</dbReference>
<name>A0A6G0XFW9_9STRA</name>
<comment type="caution">
    <text evidence="5">The sequence shown here is derived from an EMBL/GenBank/DDBJ whole genome shotgun (WGS) entry which is preliminary data.</text>
</comment>
<dbReference type="VEuPathDB" id="FungiDB:AeMF1_013358"/>
<protein>
    <recommendedName>
        <fullName evidence="7">Rab8 family GTPase</fullName>
    </recommendedName>
</protein>
<sequence length="464" mass="50806">MSDLDVADAAAQDAWEKEMEMMLDHRDSRSRSRSFIEIPTTPVQTDMPRTQSLGPLGFRTRSWTTQGEEGGGEYDSDMDIARQAAVSTKLYLVGSAPVDVEAIALQNAQGSASRNPTQHIEAGPLSAKTLDILSQGLVMCTDEADRRSMTEEELEEKKMAEEEAIKLQKEREIAPIEQVVDVAAPVKKKGPLGKAFSGFKTKVFGGSKKAAAAATASSASASGGNRNSITSAIGTARPPGPRIPRRASASSMPEYKEAEGDQVKRKPHKVKLLLLGDSGVGKTSLMRVFAGDDFSESMLATAGVDFKLRNLRLENEYDVALQIWDTAGQERFHRITSTYYKGANGIILVYDVSDKRGFDNVGYWMKNIQEHSQSNMPAMLLVGNKIDLPTRVVHTDEGQAAANMYHCRFMETSAKTSQNTSDALETIARDALIMTINTSMTQKELLEREQRLDGKLNKENCAIS</sequence>
<dbReference type="GO" id="GO:0005525">
    <property type="term" value="F:GTP binding"/>
    <property type="evidence" value="ECO:0007669"/>
    <property type="project" value="UniProtKB-KW"/>
</dbReference>
<dbReference type="InterPro" id="IPR027417">
    <property type="entry name" value="P-loop_NTPase"/>
</dbReference>
<reference evidence="5 6" key="1">
    <citation type="submission" date="2019-07" db="EMBL/GenBank/DDBJ databases">
        <title>Genomics analysis of Aphanomyces spp. identifies a new class of oomycete effector associated with host adaptation.</title>
        <authorList>
            <person name="Gaulin E."/>
        </authorList>
    </citation>
    <scope>NUCLEOTIDE SEQUENCE [LARGE SCALE GENOMIC DNA]</scope>
    <source>
        <strain evidence="5 6">ATCC 201684</strain>
    </source>
</reference>
<dbReference type="SMART" id="SM00173">
    <property type="entry name" value="RAS"/>
    <property type="match status" value="1"/>
</dbReference>
<dbReference type="InterPro" id="IPR050227">
    <property type="entry name" value="Rab"/>
</dbReference>
<dbReference type="PROSITE" id="PS51420">
    <property type="entry name" value="RHO"/>
    <property type="match status" value="1"/>
</dbReference>
<dbReference type="PROSITE" id="PS51421">
    <property type="entry name" value="RAS"/>
    <property type="match status" value="1"/>
</dbReference>
<dbReference type="PANTHER" id="PTHR47977">
    <property type="entry name" value="RAS-RELATED PROTEIN RAB"/>
    <property type="match status" value="1"/>
</dbReference>
<evidence type="ECO:0000256" key="3">
    <source>
        <dbReference type="ARBA" id="ARBA00023288"/>
    </source>
</evidence>
<dbReference type="EMBL" id="VJMJ01000067">
    <property type="protein sequence ID" value="KAF0739059.1"/>
    <property type="molecule type" value="Genomic_DNA"/>
</dbReference>
<feature type="region of interest" description="Disordered" evidence="4">
    <location>
        <begin position="216"/>
        <end position="264"/>
    </location>
</feature>
<keyword evidence="1" id="KW-0547">Nucleotide-binding</keyword>
<dbReference type="FunFam" id="3.40.50.300:FF:001129">
    <property type="entry name" value="ras-related protein Rab-44 isoform X2"/>
    <property type="match status" value="1"/>
</dbReference>
<evidence type="ECO:0000256" key="1">
    <source>
        <dbReference type="ARBA" id="ARBA00022741"/>
    </source>
</evidence>
<dbReference type="Pfam" id="PF00071">
    <property type="entry name" value="Ras"/>
    <property type="match status" value="1"/>
</dbReference>
<dbReference type="CDD" id="cd00154">
    <property type="entry name" value="Rab"/>
    <property type="match status" value="1"/>
</dbReference>
<feature type="compositionally biased region" description="Polar residues" evidence="4">
    <location>
        <begin position="44"/>
        <end position="53"/>
    </location>
</feature>
<dbReference type="GO" id="GO:0003924">
    <property type="term" value="F:GTPase activity"/>
    <property type="evidence" value="ECO:0007669"/>
    <property type="project" value="InterPro"/>
</dbReference>
<feature type="region of interest" description="Disordered" evidence="4">
    <location>
        <begin position="44"/>
        <end position="75"/>
    </location>
</feature>
<dbReference type="SMART" id="SM00174">
    <property type="entry name" value="RHO"/>
    <property type="match status" value="1"/>
</dbReference>
<dbReference type="SMART" id="SM00175">
    <property type="entry name" value="RAB"/>
    <property type="match status" value="1"/>
</dbReference>
<evidence type="ECO:0000256" key="2">
    <source>
        <dbReference type="ARBA" id="ARBA00023134"/>
    </source>
</evidence>
<accession>A0A6G0XFW9</accession>
<dbReference type="InterPro" id="IPR001806">
    <property type="entry name" value="Small_GTPase"/>
</dbReference>
<evidence type="ECO:0000313" key="5">
    <source>
        <dbReference type="EMBL" id="KAF0739059.1"/>
    </source>
</evidence>
<gene>
    <name evidence="5" type="ORF">Ae201684_005241</name>
</gene>
<evidence type="ECO:0000256" key="4">
    <source>
        <dbReference type="SAM" id="MobiDB-lite"/>
    </source>
</evidence>
<evidence type="ECO:0008006" key="7">
    <source>
        <dbReference type="Google" id="ProtNLM"/>
    </source>
</evidence>
<keyword evidence="2" id="KW-0342">GTP-binding</keyword>
<proteinExistence type="predicted"/>
<dbReference type="PROSITE" id="PS51419">
    <property type="entry name" value="RAB"/>
    <property type="match status" value="1"/>
</dbReference>
<dbReference type="SUPFAM" id="SSF52540">
    <property type="entry name" value="P-loop containing nucleoside triphosphate hydrolases"/>
    <property type="match status" value="1"/>
</dbReference>
<keyword evidence="3" id="KW-0449">Lipoprotein</keyword>
<dbReference type="Gene3D" id="3.40.50.300">
    <property type="entry name" value="P-loop containing nucleotide triphosphate hydrolases"/>
    <property type="match status" value="1"/>
</dbReference>
<keyword evidence="6" id="KW-1185">Reference proteome</keyword>
<dbReference type="SMART" id="SM00176">
    <property type="entry name" value="RAN"/>
    <property type="match status" value="1"/>
</dbReference>
<dbReference type="PRINTS" id="PR00449">
    <property type="entry name" value="RASTRNSFRMNG"/>
</dbReference>
<feature type="compositionally biased region" description="Basic and acidic residues" evidence="4">
    <location>
        <begin position="254"/>
        <end position="264"/>
    </location>
</feature>